<protein>
    <submittedName>
        <fullName evidence="1">Uncharacterized protein</fullName>
    </submittedName>
</protein>
<dbReference type="PANTHER" id="PTHR38167">
    <property type="entry name" value="C2H2-TYPE DOMAIN-CONTAINING PROTEIN"/>
    <property type="match status" value="1"/>
</dbReference>
<sequence length="78" mass="8922">MEVDYDSEMWADYNAISPEIDCGMNREEFPEGFRFPCCKERGDEEGCAWDEHRKAGVKDRKVVGGRESEELGEGEGKK</sequence>
<reference evidence="1" key="1">
    <citation type="journal article" date="2020" name="Stud. Mycol.">
        <title>101 Dothideomycetes genomes: a test case for predicting lifestyles and emergence of pathogens.</title>
        <authorList>
            <person name="Haridas S."/>
            <person name="Albert R."/>
            <person name="Binder M."/>
            <person name="Bloem J."/>
            <person name="Labutti K."/>
            <person name="Salamov A."/>
            <person name="Andreopoulos B."/>
            <person name="Baker S."/>
            <person name="Barry K."/>
            <person name="Bills G."/>
            <person name="Bluhm B."/>
            <person name="Cannon C."/>
            <person name="Castanera R."/>
            <person name="Culley D."/>
            <person name="Daum C."/>
            <person name="Ezra D."/>
            <person name="Gonzalez J."/>
            <person name="Henrissat B."/>
            <person name="Kuo A."/>
            <person name="Liang C."/>
            <person name="Lipzen A."/>
            <person name="Lutzoni F."/>
            <person name="Magnuson J."/>
            <person name="Mondo S."/>
            <person name="Nolan M."/>
            <person name="Ohm R."/>
            <person name="Pangilinan J."/>
            <person name="Park H.-J."/>
            <person name="Ramirez L."/>
            <person name="Alfaro M."/>
            <person name="Sun H."/>
            <person name="Tritt A."/>
            <person name="Yoshinaga Y."/>
            <person name="Zwiers L.-H."/>
            <person name="Turgeon B."/>
            <person name="Goodwin S."/>
            <person name="Spatafora J."/>
            <person name="Crous P."/>
            <person name="Grigoriev I."/>
        </authorList>
    </citation>
    <scope>NUCLEOTIDE SEQUENCE</scope>
    <source>
        <strain evidence="1">CBS 480.64</strain>
    </source>
</reference>
<dbReference type="AlphaFoldDB" id="A0A6A7C3L7"/>
<dbReference type="EMBL" id="MU005968">
    <property type="protein sequence ID" value="KAF2862080.1"/>
    <property type="molecule type" value="Genomic_DNA"/>
</dbReference>
<accession>A0A6A7C3L7</accession>
<dbReference type="PANTHER" id="PTHR38167:SF1">
    <property type="entry name" value="C2H2-TYPE DOMAIN-CONTAINING PROTEIN"/>
    <property type="match status" value="1"/>
</dbReference>
<gene>
    <name evidence="1" type="ORF">K470DRAFT_256345</name>
</gene>
<dbReference type="Proteomes" id="UP000799421">
    <property type="component" value="Unassembled WGS sequence"/>
</dbReference>
<evidence type="ECO:0000313" key="1">
    <source>
        <dbReference type="EMBL" id="KAF2862080.1"/>
    </source>
</evidence>
<evidence type="ECO:0000313" key="2">
    <source>
        <dbReference type="Proteomes" id="UP000799421"/>
    </source>
</evidence>
<name>A0A6A7C3L7_9PEZI</name>
<dbReference type="OrthoDB" id="5422613at2759"/>
<organism evidence="1 2">
    <name type="scientific">Piedraia hortae CBS 480.64</name>
    <dbReference type="NCBI Taxonomy" id="1314780"/>
    <lineage>
        <taxon>Eukaryota</taxon>
        <taxon>Fungi</taxon>
        <taxon>Dikarya</taxon>
        <taxon>Ascomycota</taxon>
        <taxon>Pezizomycotina</taxon>
        <taxon>Dothideomycetes</taxon>
        <taxon>Dothideomycetidae</taxon>
        <taxon>Capnodiales</taxon>
        <taxon>Piedraiaceae</taxon>
        <taxon>Piedraia</taxon>
    </lineage>
</organism>
<proteinExistence type="predicted"/>
<keyword evidence="2" id="KW-1185">Reference proteome</keyword>